<dbReference type="InterPro" id="IPR008333">
    <property type="entry name" value="Cbr1-like_FAD-bd_dom"/>
</dbReference>
<dbReference type="GeneID" id="44078512"/>
<sequence length="212" mass="21799">MDTTVTVAAVRDVGPETVAIEFESPDGFEADPGQFVKLSAAVEGEEYSRFYTLSSPDVEGTFEVTVGIDPEEAGPFSQFLVDLDTGDTLDVSGPFGQSYYQGESRVVVLAGGPGIGPAVGIGEAAVADGNQVAIIYQTSAPAHADRLDELRNAGASVVITDDEITDAVADVVTDGAEEQVFVYGFSDFVAAAEGAIDAAGGDSDAAKVENFG</sequence>
<dbReference type="GO" id="GO:0016491">
    <property type="term" value="F:oxidoreductase activity"/>
    <property type="evidence" value="ECO:0007669"/>
    <property type="project" value="InterPro"/>
</dbReference>
<accession>A0A6C0UEB3</accession>
<dbReference type="Gene3D" id="2.40.30.10">
    <property type="entry name" value="Translation factors"/>
    <property type="match status" value="1"/>
</dbReference>
<dbReference type="SUPFAM" id="SSF52343">
    <property type="entry name" value="Ferredoxin reductase-like, C-terminal NADP-linked domain"/>
    <property type="match status" value="1"/>
</dbReference>
<dbReference type="InterPro" id="IPR017938">
    <property type="entry name" value="Riboflavin_synthase-like_b-brl"/>
</dbReference>
<dbReference type="InterPro" id="IPR017927">
    <property type="entry name" value="FAD-bd_FR_type"/>
</dbReference>
<dbReference type="InterPro" id="IPR039261">
    <property type="entry name" value="FNR_nucleotide-bd"/>
</dbReference>
<dbReference type="PANTHER" id="PTHR47354">
    <property type="entry name" value="NADH OXIDOREDUCTASE HCR"/>
    <property type="match status" value="1"/>
</dbReference>
<dbReference type="SUPFAM" id="SSF63380">
    <property type="entry name" value="Riboflavin synthase domain-like"/>
    <property type="match status" value="1"/>
</dbReference>
<dbReference type="EMBL" id="CP048739">
    <property type="protein sequence ID" value="QIB73497.1"/>
    <property type="molecule type" value="Genomic_DNA"/>
</dbReference>
<evidence type="ECO:0000313" key="2">
    <source>
        <dbReference type="Proteomes" id="UP000465846"/>
    </source>
</evidence>
<dbReference type="Pfam" id="PF00970">
    <property type="entry name" value="FAD_binding_6"/>
    <property type="match status" value="1"/>
</dbReference>
<dbReference type="PANTHER" id="PTHR47354:SF5">
    <property type="entry name" value="PROTEIN RFBI"/>
    <property type="match status" value="1"/>
</dbReference>
<evidence type="ECO:0000313" key="1">
    <source>
        <dbReference type="EMBL" id="QIB73497.1"/>
    </source>
</evidence>
<organism evidence="1 2">
    <name type="scientific">Halogeometricum borinquense</name>
    <dbReference type="NCBI Taxonomy" id="60847"/>
    <lineage>
        <taxon>Archaea</taxon>
        <taxon>Methanobacteriati</taxon>
        <taxon>Methanobacteriota</taxon>
        <taxon>Stenosarchaea group</taxon>
        <taxon>Halobacteria</taxon>
        <taxon>Halobacteriales</taxon>
        <taxon>Haloferacaceae</taxon>
        <taxon>Halogeometricum</taxon>
    </lineage>
</organism>
<dbReference type="PROSITE" id="PS51384">
    <property type="entry name" value="FAD_FR"/>
    <property type="match status" value="1"/>
</dbReference>
<dbReference type="RefSeq" id="WP_163485549.1">
    <property type="nucleotide sequence ID" value="NZ_CP048739.1"/>
</dbReference>
<protein>
    <submittedName>
        <fullName evidence="1">FAD-dependent oxidoreductase</fullName>
    </submittedName>
</protein>
<name>A0A6C0UEB3_9EURY</name>
<dbReference type="CDD" id="cd00322">
    <property type="entry name" value="FNR_like"/>
    <property type="match status" value="1"/>
</dbReference>
<gene>
    <name evidence="1" type="ORF">G3I44_03885</name>
</gene>
<dbReference type="InterPro" id="IPR050415">
    <property type="entry name" value="MRET"/>
</dbReference>
<dbReference type="Proteomes" id="UP000465846">
    <property type="component" value="Chromosome"/>
</dbReference>
<dbReference type="AlphaFoldDB" id="A0A6C0UEB3"/>
<reference evidence="1 2" key="1">
    <citation type="submission" date="2020-02" db="EMBL/GenBank/DDBJ databases">
        <title>Whole genome sequence of Halogeometricum borinquense strain wsp4.</title>
        <authorList>
            <person name="Verma D.K."/>
            <person name="Gopal K."/>
            <person name="Prasad E.S."/>
        </authorList>
    </citation>
    <scope>NUCLEOTIDE SEQUENCE [LARGE SCALE GENOMIC DNA]</scope>
    <source>
        <strain evidence="2">wsp4</strain>
    </source>
</reference>
<proteinExistence type="predicted"/>